<dbReference type="OrthoDB" id="28357at2759"/>
<feature type="region of interest" description="Disordered" evidence="3">
    <location>
        <begin position="97"/>
        <end position="118"/>
    </location>
</feature>
<feature type="compositionally biased region" description="Low complexity" evidence="3">
    <location>
        <begin position="485"/>
        <end position="501"/>
    </location>
</feature>
<evidence type="ECO:0000256" key="3">
    <source>
        <dbReference type="SAM" id="MobiDB-lite"/>
    </source>
</evidence>
<dbReference type="GO" id="GO:0005085">
    <property type="term" value="F:guanyl-nucleotide exchange factor activity"/>
    <property type="evidence" value="ECO:0007669"/>
    <property type="project" value="UniProtKB-KW"/>
</dbReference>
<dbReference type="PANTHER" id="PTHR23113">
    <property type="entry name" value="GUANINE NUCLEOTIDE EXCHANGE FACTOR"/>
    <property type="match status" value="1"/>
</dbReference>
<dbReference type="CDD" id="cd00882">
    <property type="entry name" value="Ras_like_GTPase"/>
    <property type="match status" value="1"/>
</dbReference>
<feature type="region of interest" description="Disordered" evidence="3">
    <location>
        <begin position="463"/>
        <end position="601"/>
    </location>
</feature>
<feature type="domain" description="N-terminal Ras-GEF" evidence="5">
    <location>
        <begin position="598"/>
        <end position="723"/>
    </location>
</feature>
<feature type="compositionally biased region" description="Basic and acidic residues" evidence="3">
    <location>
        <begin position="580"/>
        <end position="600"/>
    </location>
</feature>
<feature type="region of interest" description="Disordered" evidence="3">
    <location>
        <begin position="1"/>
        <end position="41"/>
    </location>
</feature>
<keyword evidence="7" id="KW-1185">Reference proteome</keyword>
<feature type="compositionally biased region" description="Polar residues" evidence="3">
    <location>
        <begin position="22"/>
        <end position="31"/>
    </location>
</feature>
<dbReference type="CDD" id="cd06224">
    <property type="entry name" value="REM"/>
    <property type="match status" value="1"/>
</dbReference>
<dbReference type="PROSITE" id="PS50212">
    <property type="entry name" value="RASGEF_NTER"/>
    <property type="match status" value="1"/>
</dbReference>
<dbReference type="InterPro" id="IPR023578">
    <property type="entry name" value="Ras_GEF_dom_sf"/>
</dbReference>
<dbReference type="InterPro" id="IPR000651">
    <property type="entry name" value="Ras-like_Gua-exchang_fac_N"/>
</dbReference>
<dbReference type="PROSITE" id="PS50009">
    <property type="entry name" value="RASGEF_CAT"/>
    <property type="match status" value="1"/>
</dbReference>
<dbReference type="STRING" id="39966.A0A369KAZ8"/>
<organism evidence="6 7">
    <name type="scientific">Hypsizygus marmoreus</name>
    <name type="common">White beech mushroom</name>
    <name type="synonym">Agaricus marmoreus</name>
    <dbReference type="NCBI Taxonomy" id="39966"/>
    <lineage>
        <taxon>Eukaryota</taxon>
        <taxon>Fungi</taxon>
        <taxon>Dikarya</taxon>
        <taxon>Basidiomycota</taxon>
        <taxon>Agaricomycotina</taxon>
        <taxon>Agaricomycetes</taxon>
        <taxon>Agaricomycetidae</taxon>
        <taxon>Agaricales</taxon>
        <taxon>Tricholomatineae</taxon>
        <taxon>Lyophyllaceae</taxon>
        <taxon>Hypsizygus</taxon>
    </lineage>
</organism>
<dbReference type="InterPro" id="IPR001895">
    <property type="entry name" value="RASGEF_cat_dom"/>
</dbReference>
<dbReference type="PANTHER" id="PTHR23113:SF348">
    <property type="entry name" value="GUANYL-NUCLEOTIDE EXCHANGE FACTOR RASGEF, PUTATIVE (AFU_ORTHOLOGUE AFUA_1G04700)-RELATED"/>
    <property type="match status" value="1"/>
</dbReference>
<dbReference type="Pfam" id="PF00617">
    <property type="entry name" value="RasGEF"/>
    <property type="match status" value="1"/>
</dbReference>
<dbReference type="EMBL" id="LUEZ02000010">
    <property type="protein sequence ID" value="RDB28973.1"/>
    <property type="molecule type" value="Genomic_DNA"/>
</dbReference>
<feature type="region of interest" description="Disordered" evidence="3">
    <location>
        <begin position="130"/>
        <end position="224"/>
    </location>
</feature>
<dbReference type="InterPro" id="IPR036964">
    <property type="entry name" value="RASGEF_cat_dom_sf"/>
</dbReference>
<sequence>MATPHSLPSFTPLPPIQMPDEPSSSTFQQADDANYIPFSPTPSFAESFATAFTSHNDAGPENSTSLPATSSLAPLQTQNLRKSISVDSFVQFGRDVYTSSGPRPNRGNTGSALDPPRNLVFGVSTTLQAEREQFRSGRNRGSSVSSTRDGDESVVDSDVERSDPLNSPVDRYRHTSLKTQDQSRPFVRGGELPLPSRTPTLSSTSSMSSILSASTSSSTLEDVPRQLSLSSLSSFPGRRAPLPTNSAGRIRSGSLGMYTSPARRILVDTQISNPDILSSTVTLVVVGTPGCGKSVVIEKGLRGHGLSEPTSVPVLSMQGTSTQYSRRIGTVRNDNGPDFPVHVIEIDVPTEHLNPRELDWPKSLSTINGVIICYDSSDETSFKPVAGLLRGYRAMKLPLVVLACKSDLKRQVEPEKALEVLQPYDAGLVEVAKTQEQGKDKMRRTFAWILKAVARDKRTNHHEFDTNYRNPASPDVLISPPPWETSRTATPTASSTAVPTSNVGQIQATRPPNPQTPLPSIPSSPPKPPTSPPRAHSAGDLLHEHEKSKSRVWHANTPVSDDRHHGKDSTDSIHGSGGEAAHDTHSQVPKDGKEKGKESRPGQWASLDELLDKLLFLAVSGDDPAFITHFLLTYRRFASPRSVLLAMQKRMRQLDNPSGDPMFACFAQMRICHLLEMWIRDYPYDFAVRGTAGALSALIRSIISKTYLLHYGSEFLPFLEMLPSLVDQDAAWALKVDDVADESDDSYSLHEDEESPPVKDAGSPMPLMDKPVPPLPPLPQRERKPSLPLPLILASGSHLSAGQLETEISEKQQIRDLVRLAQEVLALDPDEIAQEITRVEAKLFLDIKPRHWLYYTFVSGKKNEKEPITAFNSVSNHLADWVVSLILCHKTPRARVRQIEKFVEIAQRLRALNNYSALRAFVAGINNATFAGDETMEQFKAKSPEQAKNLQSWDVLLQHIRSHRAYRLALRNSKGACIPALEVHMSDLIRAHEGNGDFNPSDPSKIHWGKFNMMGRFISSTAQCQAQCRISADYNFPERPAIGELFIKRPVMNDQMQKSRIAPVDVDFDEYRPHSHALSNQPRDTIILRKLFFW</sequence>
<reference evidence="6" key="1">
    <citation type="submission" date="2018-04" db="EMBL/GenBank/DDBJ databases">
        <title>Whole genome sequencing of Hypsizygus marmoreus.</title>
        <authorList>
            <person name="Choi I.-G."/>
            <person name="Min B."/>
            <person name="Kim J.-G."/>
            <person name="Kim S."/>
            <person name="Oh Y.-L."/>
            <person name="Kong W.-S."/>
            <person name="Park H."/>
            <person name="Jeong J."/>
            <person name="Song E.-S."/>
        </authorList>
    </citation>
    <scope>NUCLEOTIDE SEQUENCE [LARGE SCALE GENOMIC DNA]</scope>
    <source>
        <strain evidence="6">51987-8</strain>
    </source>
</reference>
<dbReference type="SUPFAM" id="SSF52540">
    <property type="entry name" value="P-loop containing nucleoside triphosphate hydrolases"/>
    <property type="match status" value="1"/>
</dbReference>
<keyword evidence="1 2" id="KW-0344">Guanine-nucleotide releasing factor</keyword>
<evidence type="ECO:0000259" key="4">
    <source>
        <dbReference type="PROSITE" id="PS50009"/>
    </source>
</evidence>
<dbReference type="AlphaFoldDB" id="A0A369KAZ8"/>
<comment type="caution">
    <text evidence="6">The sequence shown here is derived from an EMBL/GenBank/DDBJ whole genome shotgun (WGS) entry which is preliminary data.</text>
</comment>
<evidence type="ECO:0000256" key="1">
    <source>
        <dbReference type="ARBA" id="ARBA00022658"/>
    </source>
</evidence>
<feature type="compositionally biased region" description="Polar residues" evidence="3">
    <location>
        <begin position="97"/>
        <end position="111"/>
    </location>
</feature>
<dbReference type="SMART" id="SM00147">
    <property type="entry name" value="RasGEF"/>
    <property type="match status" value="1"/>
</dbReference>
<dbReference type="SUPFAM" id="SSF48366">
    <property type="entry name" value="Ras GEF"/>
    <property type="match status" value="1"/>
</dbReference>
<feature type="compositionally biased region" description="Acidic residues" evidence="3">
    <location>
        <begin position="743"/>
        <end position="755"/>
    </location>
</feature>
<name>A0A369KAZ8_HYPMA</name>
<evidence type="ECO:0000256" key="2">
    <source>
        <dbReference type="PROSITE-ProRule" id="PRU00168"/>
    </source>
</evidence>
<evidence type="ECO:0000259" key="5">
    <source>
        <dbReference type="PROSITE" id="PS50212"/>
    </source>
</evidence>
<feature type="domain" description="Ras-GEF" evidence="4">
    <location>
        <begin position="828"/>
        <end position="1058"/>
    </location>
</feature>
<feature type="region of interest" description="Disordered" evidence="3">
    <location>
        <begin position="743"/>
        <end position="781"/>
    </location>
</feature>
<dbReference type="Gene3D" id="1.10.840.10">
    <property type="entry name" value="Ras guanine-nucleotide exchange factors catalytic domain"/>
    <property type="match status" value="1"/>
</dbReference>
<dbReference type="Gene3D" id="3.40.50.300">
    <property type="entry name" value="P-loop containing nucleotide triphosphate hydrolases"/>
    <property type="match status" value="1"/>
</dbReference>
<protein>
    <submittedName>
        <fullName evidence="6">Ras guanine nucleotide exchange factor P</fullName>
    </submittedName>
</protein>
<dbReference type="Pfam" id="PF00618">
    <property type="entry name" value="RasGEF_N"/>
    <property type="match status" value="1"/>
</dbReference>
<dbReference type="Gene3D" id="1.20.870.10">
    <property type="entry name" value="Son of sevenless (SoS) protein Chain: S domain 1"/>
    <property type="match status" value="1"/>
</dbReference>
<dbReference type="Proteomes" id="UP000076154">
    <property type="component" value="Unassembled WGS sequence"/>
</dbReference>
<evidence type="ECO:0000313" key="6">
    <source>
        <dbReference type="EMBL" id="RDB28973.1"/>
    </source>
</evidence>
<dbReference type="GO" id="GO:0005886">
    <property type="term" value="C:plasma membrane"/>
    <property type="evidence" value="ECO:0007669"/>
    <property type="project" value="TreeGrafter"/>
</dbReference>
<feature type="compositionally biased region" description="Pro residues" evidence="3">
    <location>
        <begin position="511"/>
        <end position="532"/>
    </location>
</feature>
<dbReference type="InterPro" id="IPR008937">
    <property type="entry name" value="Ras-like_GEF"/>
</dbReference>
<feature type="compositionally biased region" description="Low complexity" evidence="3">
    <location>
        <begin position="192"/>
        <end position="220"/>
    </location>
</feature>
<dbReference type="GO" id="GO:0007265">
    <property type="term" value="P:Ras protein signal transduction"/>
    <property type="evidence" value="ECO:0007669"/>
    <property type="project" value="TreeGrafter"/>
</dbReference>
<accession>A0A369KAZ8</accession>
<gene>
    <name evidence="6" type="primary">gefP</name>
    <name evidence="6" type="ORF">Hypma_015499</name>
</gene>
<feature type="compositionally biased region" description="Basic and acidic residues" evidence="3">
    <location>
        <begin position="560"/>
        <end position="571"/>
    </location>
</feature>
<dbReference type="InterPro" id="IPR027417">
    <property type="entry name" value="P-loop_NTPase"/>
</dbReference>
<evidence type="ECO:0000313" key="7">
    <source>
        <dbReference type="Proteomes" id="UP000076154"/>
    </source>
</evidence>
<proteinExistence type="predicted"/>
<dbReference type="InParanoid" id="A0A369KAZ8"/>